<proteinExistence type="predicted"/>
<organism evidence="1 2">
    <name type="scientific">Mucilaginibacter limnophilus</name>
    <dbReference type="NCBI Taxonomy" id="1932778"/>
    <lineage>
        <taxon>Bacteria</taxon>
        <taxon>Pseudomonadati</taxon>
        <taxon>Bacteroidota</taxon>
        <taxon>Sphingobacteriia</taxon>
        <taxon>Sphingobacteriales</taxon>
        <taxon>Sphingobacteriaceae</taxon>
        <taxon>Mucilaginibacter</taxon>
    </lineage>
</organism>
<comment type="caution">
    <text evidence="1">The sequence shown here is derived from an EMBL/GenBank/DDBJ whole genome shotgun (WGS) entry which is preliminary data.</text>
</comment>
<dbReference type="EMBL" id="SACK01000016">
    <property type="protein sequence ID" value="RVT96498.1"/>
    <property type="molecule type" value="Genomic_DNA"/>
</dbReference>
<dbReference type="Proteomes" id="UP000282759">
    <property type="component" value="Unassembled WGS sequence"/>
</dbReference>
<evidence type="ECO:0000313" key="1">
    <source>
        <dbReference type="EMBL" id="RVT96498.1"/>
    </source>
</evidence>
<dbReference type="RefSeq" id="WP_127708571.1">
    <property type="nucleotide sequence ID" value="NZ_SACK01000016.1"/>
</dbReference>
<evidence type="ECO:0000313" key="2">
    <source>
        <dbReference type="Proteomes" id="UP000282759"/>
    </source>
</evidence>
<dbReference type="OrthoDB" id="67041at2"/>
<protein>
    <recommendedName>
        <fullName evidence="3">DinB family protein</fullName>
    </recommendedName>
</protein>
<evidence type="ECO:0008006" key="3">
    <source>
        <dbReference type="Google" id="ProtNLM"/>
    </source>
</evidence>
<dbReference type="AlphaFoldDB" id="A0A3S2VJW2"/>
<sequence length="157" mass="17791">MAALPIDSFLEIFDELYIGSYGKSFTWVIDRDPGQGFIDVIKAISAEDASRPLNQSGSTIAAHTEHLRWSLNYALTFFEGKQERRDWNESWKVKAVTTEEWKNLQSTLLNEYIAVRTAVLEATNLDNPQFLTGVMALLPHAAYHLGAIKQMVLMLKE</sequence>
<dbReference type="SUPFAM" id="SSF109854">
    <property type="entry name" value="DinB/YfiT-like putative metalloenzymes"/>
    <property type="match status" value="1"/>
</dbReference>
<accession>A0A3S2VJW2</accession>
<name>A0A3S2VJW2_9SPHI</name>
<keyword evidence="2" id="KW-1185">Reference proteome</keyword>
<gene>
    <name evidence="1" type="ORF">EOD41_20235</name>
</gene>
<dbReference type="InterPro" id="IPR034660">
    <property type="entry name" value="DinB/YfiT-like"/>
</dbReference>
<reference evidence="1 2" key="1">
    <citation type="submission" date="2019-01" db="EMBL/GenBank/DDBJ databases">
        <authorList>
            <person name="Chen W.-M."/>
        </authorList>
    </citation>
    <scope>NUCLEOTIDE SEQUENCE [LARGE SCALE GENOMIC DNA]</scope>
    <source>
        <strain evidence="1 2">YBJ-36</strain>
    </source>
</reference>